<reference evidence="1 2" key="1">
    <citation type="submission" date="2014-04" db="EMBL/GenBank/DDBJ databases">
        <authorList>
            <consortium name="DOE Joint Genome Institute"/>
            <person name="Kuo A."/>
            <person name="Kohler A."/>
            <person name="Costa M.D."/>
            <person name="Nagy L.G."/>
            <person name="Floudas D."/>
            <person name="Copeland A."/>
            <person name="Barry K.W."/>
            <person name="Cichocki N."/>
            <person name="Veneault-Fourrey C."/>
            <person name="LaButti K."/>
            <person name="Lindquist E.A."/>
            <person name="Lipzen A."/>
            <person name="Lundell T."/>
            <person name="Morin E."/>
            <person name="Murat C."/>
            <person name="Sun H."/>
            <person name="Tunlid A."/>
            <person name="Henrissat B."/>
            <person name="Grigoriev I.V."/>
            <person name="Hibbett D.S."/>
            <person name="Martin F."/>
            <person name="Nordberg H.P."/>
            <person name="Cantor M.N."/>
            <person name="Hua S.X."/>
        </authorList>
    </citation>
    <scope>NUCLEOTIDE SEQUENCE [LARGE SCALE GENOMIC DNA]</scope>
    <source>
        <strain evidence="1 2">Marx 270</strain>
    </source>
</reference>
<dbReference type="HOGENOM" id="CLU_3107376_0_0_1"/>
<dbReference type="InParanoid" id="A0A0C3JUG7"/>
<proteinExistence type="predicted"/>
<sequence>MQKHSFKNLRRQGTYSWNVERYHLPAGGVVHTVFIGSDIPTFGSLPLNDHV</sequence>
<dbReference type="AlphaFoldDB" id="A0A0C3JUG7"/>
<name>A0A0C3JUG7_PISTI</name>
<dbReference type="EMBL" id="KN831947">
    <property type="protein sequence ID" value="KIO12783.1"/>
    <property type="molecule type" value="Genomic_DNA"/>
</dbReference>
<keyword evidence="2" id="KW-1185">Reference proteome</keyword>
<gene>
    <name evidence="1" type="ORF">M404DRAFT_993762</name>
</gene>
<reference evidence="2" key="2">
    <citation type="submission" date="2015-01" db="EMBL/GenBank/DDBJ databases">
        <title>Evolutionary Origins and Diversification of the Mycorrhizal Mutualists.</title>
        <authorList>
            <consortium name="DOE Joint Genome Institute"/>
            <consortium name="Mycorrhizal Genomics Consortium"/>
            <person name="Kohler A."/>
            <person name="Kuo A."/>
            <person name="Nagy L.G."/>
            <person name="Floudas D."/>
            <person name="Copeland A."/>
            <person name="Barry K.W."/>
            <person name="Cichocki N."/>
            <person name="Veneault-Fourrey C."/>
            <person name="LaButti K."/>
            <person name="Lindquist E.A."/>
            <person name="Lipzen A."/>
            <person name="Lundell T."/>
            <person name="Morin E."/>
            <person name="Murat C."/>
            <person name="Riley R."/>
            <person name="Ohm R."/>
            <person name="Sun H."/>
            <person name="Tunlid A."/>
            <person name="Henrissat B."/>
            <person name="Grigoriev I.V."/>
            <person name="Hibbett D.S."/>
            <person name="Martin F."/>
        </authorList>
    </citation>
    <scope>NUCLEOTIDE SEQUENCE [LARGE SCALE GENOMIC DNA]</scope>
    <source>
        <strain evidence="2">Marx 270</strain>
    </source>
</reference>
<organism evidence="1 2">
    <name type="scientific">Pisolithus tinctorius Marx 270</name>
    <dbReference type="NCBI Taxonomy" id="870435"/>
    <lineage>
        <taxon>Eukaryota</taxon>
        <taxon>Fungi</taxon>
        <taxon>Dikarya</taxon>
        <taxon>Basidiomycota</taxon>
        <taxon>Agaricomycotina</taxon>
        <taxon>Agaricomycetes</taxon>
        <taxon>Agaricomycetidae</taxon>
        <taxon>Boletales</taxon>
        <taxon>Sclerodermatineae</taxon>
        <taxon>Pisolithaceae</taxon>
        <taxon>Pisolithus</taxon>
    </lineage>
</organism>
<protein>
    <submittedName>
        <fullName evidence="1">Uncharacterized protein</fullName>
    </submittedName>
</protein>
<dbReference type="Proteomes" id="UP000054217">
    <property type="component" value="Unassembled WGS sequence"/>
</dbReference>
<accession>A0A0C3JUG7</accession>
<evidence type="ECO:0000313" key="1">
    <source>
        <dbReference type="EMBL" id="KIO12783.1"/>
    </source>
</evidence>
<evidence type="ECO:0000313" key="2">
    <source>
        <dbReference type="Proteomes" id="UP000054217"/>
    </source>
</evidence>